<feature type="compositionally biased region" description="Basic and acidic residues" evidence="1">
    <location>
        <begin position="775"/>
        <end position="787"/>
    </location>
</feature>
<feature type="compositionally biased region" description="Basic and acidic residues" evidence="1">
    <location>
        <begin position="1378"/>
        <end position="1397"/>
    </location>
</feature>
<organism evidence="2 3">
    <name type="scientific">Rehmannia glutinosa</name>
    <name type="common">Chinese foxglove</name>
    <dbReference type="NCBI Taxonomy" id="99300"/>
    <lineage>
        <taxon>Eukaryota</taxon>
        <taxon>Viridiplantae</taxon>
        <taxon>Streptophyta</taxon>
        <taxon>Embryophyta</taxon>
        <taxon>Tracheophyta</taxon>
        <taxon>Spermatophyta</taxon>
        <taxon>Magnoliopsida</taxon>
        <taxon>eudicotyledons</taxon>
        <taxon>Gunneridae</taxon>
        <taxon>Pentapetalae</taxon>
        <taxon>asterids</taxon>
        <taxon>lamiids</taxon>
        <taxon>Lamiales</taxon>
        <taxon>Orobanchaceae</taxon>
        <taxon>Rehmannieae</taxon>
        <taxon>Rehmannia</taxon>
    </lineage>
</organism>
<feature type="compositionally biased region" description="Basic and acidic residues" evidence="1">
    <location>
        <begin position="654"/>
        <end position="677"/>
    </location>
</feature>
<feature type="region of interest" description="Disordered" evidence="1">
    <location>
        <begin position="771"/>
        <end position="800"/>
    </location>
</feature>
<reference evidence="2 3" key="1">
    <citation type="journal article" date="2021" name="Comput. Struct. Biotechnol. J.">
        <title>De novo genome assembly of the potent medicinal plant Rehmannia glutinosa using nanopore technology.</title>
        <authorList>
            <person name="Ma L."/>
            <person name="Dong C."/>
            <person name="Song C."/>
            <person name="Wang X."/>
            <person name="Zheng X."/>
            <person name="Niu Y."/>
            <person name="Chen S."/>
            <person name="Feng W."/>
        </authorList>
    </citation>
    <scope>NUCLEOTIDE SEQUENCE [LARGE SCALE GENOMIC DNA]</scope>
    <source>
        <strain evidence="2">DH-2019</strain>
    </source>
</reference>
<feature type="compositionally biased region" description="Polar residues" evidence="1">
    <location>
        <begin position="1294"/>
        <end position="1304"/>
    </location>
</feature>
<feature type="region of interest" description="Disordered" evidence="1">
    <location>
        <begin position="1282"/>
        <end position="1304"/>
    </location>
</feature>
<gene>
    <name evidence="2" type="ORF">DH2020_019598</name>
</gene>
<dbReference type="PANTHER" id="PTHR31267:SF2">
    <property type="entry name" value="EXPRESSED PROTEIN"/>
    <property type="match status" value="1"/>
</dbReference>
<evidence type="ECO:0000313" key="2">
    <source>
        <dbReference type="EMBL" id="KAK6148686.1"/>
    </source>
</evidence>
<feature type="region of interest" description="Disordered" evidence="1">
    <location>
        <begin position="1129"/>
        <end position="1169"/>
    </location>
</feature>
<sequence length="1660" mass="182026">MPGNELGDGVHNFFAQDNSLQGQHHSQVVEGNWPVLNSNFWVGSQRQVDLSNSTNKNYNSQNSDIDRGEGSYPLHVTDGLNFTQSNLRPDFAKMDSDSDQRHLITSRGLSIRDLQGSGADHQAKASVRVETSVSPVSFDLFGGQQMNHNQSNAPQSLQRQQSGINDMQHLQQQLIFRKMEELQRQQQLQQLDLRQHNFINQVPSFAKQTSASQSTLLNGTPNSDTVQNPWTAELGTNWLNRVSPSMQGSPSGLGFPPNLGQTQQLVDLVPQQVDQSLYGVPISSSRGLPANHYNQMVAARSSMPQMSISSNFHQGNQHNLLPDQVDPTEEKILFGSDDNIWAAFGKEPHVSGEADNSFNNGGLSNGLPSIQSGSWSALMQSAVAETSSNDMVPQEEWSGLIFHDNDGPSGSQAPSVHKDSCKQETSLADDNMRMSSALSAGSFPLSDDVNANNAMGSNQLGQKFQNGPGQRLPTEMSQKFFQSSEEAGKWSNSGLLQKSVAEGSQIYRDASPHPLQADRNRKQILHHGSLDRQLDYNQMVGMLWQLCPLSSEGDARRSCPWKFFMEVKFGPSSAIELGHVNSRVGNSQASQGSLSLKDAGISGESSPFVHSNYLLNQWKNAHPPVRSKEGESLGRLPHQTNNLNQVLNSMNSHEKDEVARHEMENWDGKENSNDSHRSNLSQHTSGGFREGGLSDVSESQSLPIGKQKSTNQLSRKVSAPRKFQYHPMGNVDEDVEPTYGLKQHTRVQAMSQQNAHFGHVPRNSTVMEKGLSSELQRDAKGPDEEPSRGNLSGPAPNLPVPFSGPIDTYTSNKTSSSSQNMLDLLHKVDQSRNHGAMMQFSSSECNASSQLPEAENFDGVGHLQRSQSSVSQGFGLQLGPPSQRMQTPDHSFSYQNGQGTYNSLYSRNDAVEMGDKGPQMVASHSVQSLPSVEETQVEFQPNKSGNPGHGGNDDSMYKMPGNFTSAFGSGVPYSRSNVQNQQLPRVSGESFNRHSSHTARRSAEAPLPDASGSFQQDNLASSGNMSQQSGPNDVQERVLAAAIPTKDGERSSQHFAMPGISRRGDSAQVLHNMWTNVPTHQHNIRVQYQQVPSHIPESTQPHIVESSSAPLMEGNVNSQGAVDGEVQRLKENSGQRIPSVNTDPIRKMKNSLGKSSAMKNRMDDSPAYSASAQNDIEAFGRSLKPNSSAHQSYSLLNHMEASKDAEIDSSNRASKRMKGPENIAEVYQAALKAGQQNVHSAAVGDSLGSSTGVLSEDSKMLGYSRPADIMQRNTFHQGNIASQDTLGLGRDPQVSPQMAPSWFNQYGTLKNGQMLQIHEARNVTPSRPGEPPFTPAKSSSGFDMLNSEEKGSAASTDECQTDNSDQNPTPSLHLVSLRPEKRKSATSEFHPWHKEISEGSQDPWTLSMAELDWNKAANRLTEKVVDDAELMEDGPPVLRSKRRLVLTTHLMQQLLRPAPAAILSTDASTSFESLAYTVSRIALGDACSTVSCSSNLDVRCDGVDLSIAKGKSADRSGGRCYEKVTEELMGSARKLENDFLRFPCVDYDGAMTLRRQVRLETNWSSYGLSELVTIMIEFKLSKLRLDKSASILDLRVECQDLEKFSVINRFARFHGRGQTDNAETTSTDVTTSTQKSIPQRYVTAFPMPRNLPDRVQCLSL</sequence>
<feature type="region of interest" description="Disordered" evidence="1">
    <location>
        <begin position="924"/>
        <end position="1033"/>
    </location>
</feature>
<feature type="compositionally biased region" description="Polar residues" evidence="1">
    <location>
        <begin position="1012"/>
        <end position="1032"/>
    </location>
</feature>
<protein>
    <submittedName>
        <fullName evidence="2">Uncharacterized protein</fullName>
    </submittedName>
</protein>
<feature type="region of interest" description="Disordered" evidence="1">
    <location>
        <begin position="622"/>
        <end position="641"/>
    </location>
</feature>
<evidence type="ECO:0000313" key="3">
    <source>
        <dbReference type="Proteomes" id="UP001318860"/>
    </source>
</evidence>
<proteinExistence type="predicted"/>
<comment type="caution">
    <text evidence="2">The sequence shown here is derived from an EMBL/GenBank/DDBJ whole genome shotgun (WGS) entry which is preliminary data.</text>
</comment>
<dbReference type="Proteomes" id="UP001318860">
    <property type="component" value="Unassembled WGS sequence"/>
</dbReference>
<feature type="compositionally biased region" description="Polar residues" evidence="1">
    <location>
        <begin position="974"/>
        <end position="984"/>
    </location>
</feature>
<name>A0ABR0WMB4_REHGL</name>
<dbReference type="EMBL" id="JABTTQ020000010">
    <property type="protein sequence ID" value="KAK6148686.1"/>
    <property type="molecule type" value="Genomic_DNA"/>
</dbReference>
<feature type="region of interest" description="Disordered" evidence="1">
    <location>
        <begin position="1322"/>
        <end position="1399"/>
    </location>
</feature>
<dbReference type="PANTHER" id="PTHR31267">
    <property type="entry name" value="DENTIN SIALOPHOSPHOPROTEIN-LIKE PROTEIN"/>
    <property type="match status" value="1"/>
</dbReference>
<feature type="compositionally biased region" description="Polar residues" evidence="1">
    <location>
        <begin position="924"/>
        <end position="945"/>
    </location>
</feature>
<feature type="compositionally biased region" description="Polar residues" evidence="1">
    <location>
        <begin position="696"/>
        <end position="715"/>
    </location>
</feature>
<evidence type="ECO:0000256" key="1">
    <source>
        <dbReference type="SAM" id="MobiDB-lite"/>
    </source>
</evidence>
<keyword evidence="3" id="KW-1185">Reference proteome</keyword>
<feature type="region of interest" description="Disordered" evidence="1">
    <location>
        <begin position="654"/>
        <end position="731"/>
    </location>
</feature>
<feature type="compositionally biased region" description="Polar residues" evidence="1">
    <location>
        <begin position="1353"/>
        <end position="1370"/>
    </location>
</feature>
<accession>A0ABR0WMB4</accession>